<keyword evidence="3" id="KW-1185">Reference proteome</keyword>
<feature type="region of interest" description="Disordered" evidence="1">
    <location>
        <begin position="69"/>
        <end position="96"/>
    </location>
</feature>
<accession>L1L445</accession>
<dbReference type="AlphaFoldDB" id="L1L445"/>
<dbReference type="PATRIC" id="fig|698759.3.peg.2073"/>
<organism evidence="2 3">
    <name type="scientific">Streptomyces ipomoeae 91-03</name>
    <dbReference type="NCBI Taxonomy" id="698759"/>
    <lineage>
        <taxon>Bacteria</taxon>
        <taxon>Bacillati</taxon>
        <taxon>Actinomycetota</taxon>
        <taxon>Actinomycetes</taxon>
        <taxon>Kitasatosporales</taxon>
        <taxon>Streptomycetaceae</taxon>
        <taxon>Streptomyces</taxon>
    </lineage>
</organism>
<sequence length="96" mass="10223">MGGKVQACRRPGVRPVCPSAPSVTSPRRSTGWGTATPRTHADRGDRGSRSGCLPNGCHRKRSLWKLGSRSGVGKISQPENCADARKLDDAPVITNE</sequence>
<name>L1L445_9ACTN</name>
<feature type="compositionally biased region" description="Polar residues" evidence="1">
    <location>
        <begin position="21"/>
        <end position="37"/>
    </location>
</feature>
<evidence type="ECO:0000313" key="2">
    <source>
        <dbReference type="EMBL" id="EKX67363.1"/>
    </source>
</evidence>
<proteinExistence type="predicted"/>
<dbReference type="Proteomes" id="UP000010411">
    <property type="component" value="Unassembled WGS sequence"/>
</dbReference>
<feature type="region of interest" description="Disordered" evidence="1">
    <location>
        <begin position="1"/>
        <end position="53"/>
    </location>
</feature>
<reference evidence="2 3" key="1">
    <citation type="submission" date="2012-11" db="EMBL/GenBank/DDBJ databases">
        <authorList>
            <person name="Huguet-Tapia J.C."/>
            <person name="Durkin A.S."/>
            <person name="Pettis G.S."/>
            <person name="Badger J.H."/>
        </authorList>
    </citation>
    <scope>NUCLEOTIDE SEQUENCE [LARGE SCALE GENOMIC DNA]</scope>
    <source>
        <strain evidence="2 3">91-03</strain>
    </source>
</reference>
<protein>
    <submittedName>
        <fullName evidence="2">Uncharacterized protein</fullName>
    </submittedName>
</protein>
<evidence type="ECO:0000256" key="1">
    <source>
        <dbReference type="SAM" id="MobiDB-lite"/>
    </source>
</evidence>
<gene>
    <name evidence="2" type="ORF">STRIP9103_07949</name>
</gene>
<comment type="caution">
    <text evidence="2">The sequence shown here is derived from an EMBL/GenBank/DDBJ whole genome shotgun (WGS) entry which is preliminary data.</text>
</comment>
<feature type="compositionally biased region" description="Basic and acidic residues" evidence="1">
    <location>
        <begin position="39"/>
        <end position="48"/>
    </location>
</feature>
<evidence type="ECO:0000313" key="3">
    <source>
        <dbReference type="Proteomes" id="UP000010411"/>
    </source>
</evidence>
<dbReference type="EMBL" id="AEJC01000154">
    <property type="protein sequence ID" value="EKX67363.1"/>
    <property type="molecule type" value="Genomic_DNA"/>
</dbReference>